<dbReference type="EMBL" id="CP112998">
    <property type="protein sequence ID" value="WAC14875.1"/>
    <property type="molecule type" value="Genomic_DNA"/>
</dbReference>
<keyword evidence="1" id="KW-0472">Membrane</keyword>
<evidence type="ECO:0008006" key="4">
    <source>
        <dbReference type="Google" id="ProtNLM"/>
    </source>
</evidence>
<keyword evidence="3" id="KW-1185">Reference proteome</keyword>
<keyword evidence="1" id="KW-0812">Transmembrane</keyword>
<evidence type="ECO:0000313" key="2">
    <source>
        <dbReference type="EMBL" id="WAC14875.1"/>
    </source>
</evidence>
<evidence type="ECO:0000256" key="1">
    <source>
        <dbReference type="SAM" id="Phobius"/>
    </source>
</evidence>
<keyword evidence="1" id="KW-1133">Transmembrane helix</keyword>
<feature type="transmembrane region" description="Helical" evidence="1">
    <location>
        <begin position="60"/>
        <end position="77"/>
    </location>
</feature>
<proteinExistence type="predicted"/>
<evidence type="ECO:0000313" key="3">
    <source>
        <dbReference type="Proteomes" id="UP001164653"/>
    </source>
</evidence>
<feature type="transmembrane region" description="Helical" evidence="1">
    <location>
        <begin position="36"/>
        <end position="54"/>
    </location>
</feature>
<feature type="transmembrane region" description="Helical" evidence="1">
    <location>
        <begin position="123"/>
        <end position="141"/>
    </location>
</feature>
<name>A0A9E8NDS0_9BACT</name>
<gene>
    <name evidence="2" type="ORF">ON006_13100</name>
</gene>
<organism evidence="2 3">
    <name type="scientific">Dyadobacter pollutisoli</name>
    <dbReference type="NCBI Taxonomy" id="2910158"/>
    <lineage>
        <taxon>Bacteria</taxon>
        <taxon>Pseudomonadati</taxon>
        <taxon>Bacteroidota</taxon>
        <taxon>Cytophagia</taxon>
        <taxon>Cytophagales</taxon>
        <taxon>Spirosomataceae</taxon>
        <taxon>Dyadobacter</taxon>
    </lineage>
</organism>
<dbReference type="RefSeq" id="WP_244820242.1">
    <property type="nucleotide sequence ID" value="NZ_CP112998.1"/>
</dbReference>
<sequence>MRLTHYLTPKTYLIYQAIFANWITEKEEIMRTDIKLHILFCLITLALSMAQQLVNLPGSVFGYFLFLGSVYTGRWIAGQSYTASWVDMFRMFFLSFFALSIAGLALFASYVEPGLRLTHYLESLINISCFTTLFLFSGFFVSKIRRRNNAKAMRENGIE</sequence>
<protein>
    <recommendedName>
        <fullName evidence="4">Transmembrane protein</fullName>
    </recommendedName>
</protein>
<accession>A0A9E8NDS0</accession>
<feature type="transmembrane region" description="Helical" evidence="1">
    <location>
        <begin position="89"/>
        <end position="111"/>
    </location>
</feature>
<dbReference type="AlphaFoldDB" id="A0A9E8NDS0"/>
<dbReference type="Proteomes" id="UP001164653">
    <property type="component" value="Chromosome"/>
</dbReference>
<dbReference type="KEGG" id="dpf:ON006_13100"/>
<reference evidence="2" key="1">
    <citation type="submission" date="2022-11" db="EMBL/GenBank/DDBJ databases">
        <title>Dyadobacter pollutisoli sp. nov., isolated from plastic dumped soil.</title>
        <authorList>
            <person name="Kim J.M."/>
            <person name="Kim K.R."/>
            <person name="Lee J.K."/>
            <person name="Hao L."/>
            <person name="Jeon C.O."/>
        </authorList>
    </citation>
    <scope>NUCLEOTIDE SEQUENCE</scope>
    <source>
        <strain evidence="2">U1</strain>
    </source>
</reference>